<dbReference type="AlphaFoldDB" id="A0A410X0N8"/>
<dbReference type="InterPro" id="IPR003509">
    <property type="entry name" value="UPF0102_YraN-like"/>
</dbReference>
<dbReference type="NCBIfam" id="TIGR00252">
    <property type="entry name" value="YraN family protein"/>
    <property type="match status" value="1"/>
</dbReference>
<dbReference type="HAMAP" id="MF_00048">
    <property type="entry name" value="UPF0102"/>
    <property type="match status" value="1"/>
</dbReference>
<dbReference type="Pfam" id="PF02021">
    <property type="entry name" value="UPF0102"/>
    <property type="match status" value="1"/>
</dbReference>
<dbReference type="Proteomes" id="UP000288943">
    <property type="component" value="Chromosome"/>
</dbReference>
<dbReference type="PANTHER" id="PTHR34039">
    <property type="entry name" value="UPF0102 PROTEIN YRAN"/>
    <property type="match status" value="1"/>
</dbReference>
<dbReference type="OrthoDB" id="9802516at2"/>
<dbReference type="Gene3D" id="3.40.1350.10">
    <property type="match status" value="1"/>
</dbReference>
<dbReference type="KEGG" id="pchi:PC41400_21805"/>
<evidence type="ECO:0000313" key="6">
    <source>
        <dbReference type="Proteomes" id="UP001527202"/>
    </source>
</evidence>
<dbReference type="Proteomes" id="UP001527202">
    <property type="component" value="Unassembled WGS sequence"/>
</dbReference>
<evidence type="ECO:0000313" key="3">
    <source>
        <dbReference type="EMBL" id="MCY9599667.1"/>
    </source>
</evidence>
<name>A0A410X0N8_9BACL</name>
<reference evidence="3 6" key="2">
    <citation type="submission" date="2022-05" db="EMBL/GenBank/DDBJ databases">
        <title>Genome Sequencing of Bee-Associated Microbes.</title>
        <authorList>
            <person name="Dunlap C."/>
        </authorList>
    </citation>
    <scope>NUCLEOTIDE SEQUENCE [LARGE SCALE GENOMIC DNA]</scope>
    <source>
        <strain evidence="3 6">NRRL B-23120</strain>
    </source>
</reference>
<reference evidence="4 5" key="1">
    <citation type="submission" date="2018-01" db="EMBL/GenBank/DDBJ databases">
        <title>The whole genome sequencing and assembly of Paenibacillus chitinolyticus KCCM 41400 strain.</title>
        <authorList>
            <person name="Kim J.-Y."/>
            <person name="Park M.-K."/>
            <person name="Lee Y.-J."/>
            <person name="Yi H."/>
            <person name="Bahn Y.-S."/>
            <person name="Kim J.F."/>
            <person name="Lee D.-W."/>
        </authorList>
    </citation>
    <scope>NUCLEOTIDE SEQUENCE [LARGE SCALE GENOMIC DNA]</scope>
    <source>
        <strain evidence="4 5">KCCM 41400</strain>
    </source>
</reference>
<proteinExistence type="inferred from homology"/>
<dbReference type="GeneID" id="95377430"/>
<dbReference type="GO" id="GO:0003676">
    <property type="term" value="F:nucleic acid binding"/>
    <property type="evidence" value="ECO:0007669"/>
    <property type="project" value="InterPro"/>
</dbReference>
<gene>
    <name evidence="3" type="ORF">M5X16_28380</name>
    <name evidence="4" type="ORF">PC41400_21805</name>
</gene>
<protein>
    <recommendedName>
        <fullName evidence="2">UPF0102 protein M5X16_28380</fullName>
    </recommendedName>
</protein>
<organism evidence="4 5">
    <name type="scientific">Paenibacillus chitinolyticus</name>
    <dbReference type="NCBI Taxonomy" id="79263"/>
    <lineage>
        <taxon>Bacteria</taxon>
        <taxon>Bacillati</taxon>
        <taxon>Bacillota</taxon>
        <taxon>Bacilli</taxon>
        <taxon>Bacillales</taxon>
        <taxon>Paenibacillaceae</taxon>
        <taxon>Paenibacillus</taxon>
    </lineage>
</organism>
<dbReference type="InterPro" id="IPR011335">
    <property type="entry name" value="Restrct_endonuc-II-like"/>
</dbReference>
<keyword evidence="6" id="KW-1185">Reference proteome</keyword>
<dbReference type="NCBIfam" id="NF009154">
    <property type="entry name" value="PRK12497.3-3"/>
    <property type="match status" value="1"/>
</dbReference>
<dbReference type="RefSeq" id="WP_042232863.1">
    <property type="nucleotide sequence ID" value="NZ_CP026520.1"/>
</dbReference>
<evidence type="ECO:0000256" key="2">
    <source>
        <dbReference type="HAMAP-Rule" id="MF_00048"/>
    </source>
</evidence>
<dbReference type="PANTHER" id="PTHR34039:SF1">
    <property type="entry name" value="UPF0102 PROTEIN YRAN"/>
    <property type="match status" value="1"/>
</dbReference>
<dbReference type="CDD" id="cd20736">
    <property type="entry name" value="PoNe_Nuclease"/>
    <property type="match status" value="1"/>
</dbReference>
<sequence>MAFSPLSRKDLGRYGEQRAEEHIAALGYKVVARNWRCRSGEIDLIAETEGQLVFIEVRTRRLTGRFGTAKESVDARKQLKVRQIAQMYLYAAKQSDRRARFDVITIELTPEGEFNRLEHLTGAF</sequence>
<dbReference type="InterPro" id="IPR011856">
    <property type="entry name" value="tRNA_endonuc-like_dom_sf"/>
</dbReference>
<evidence type="ECO:0000313" key="5">
    <source>
        <dbReference type="Proteomes" id="UP000288943"/>
    </source>
</evidence>
<dbReference type="NCBIfam" id="NF009150">
    <property type="entry name" value="PRK12497.1-3"/>
    <property type="match status" value="1"/>
</dbReference>
<evidence type="ECO:0000256" key="1">
    <source>
        <dbReference type="ARBA" id="ARBA00006738"/>
    </source>
</evidence>
<dbReference type="SUPFAM" id="SSF52980">
    <property type="entry name" value="Restriction endonuclease-like"/>
    <property type="match status" value="1"/>
</dbReference>
<comment type="similarity">
    <text evidence="1 2">Belongs to the UPF0102 family.</text>
</comment>
<dbReference type="EMBL" id="CP026520">
    <property type="protein sequence ID" value="QAV20157.1"/>
    <property type="molecule type" value="Genomic_DNA"/>
</dbReference>
<evidence type="ECO:0000313" key="4">
    <source>
        <dbReference type="EMBL" id="QAV20157.1"/>
    </source>
</evidence>
<dbReference type="EMBL" id="JAMDMJ010000054">
    <property type="protein sequence ID" value="MCY9599667.1"/>
    <property type="molecule type" value="Genomic_DNA"/>
</dbReference>
<accession>A0A410X0N8</accession>